<name>A0A2G1QM36_9HYPH</name>
<evidence type="ECO:0000313" key="4">
    <source>
        <dbReference type="Proteomes" id="UP000221168"/>
    </source>
</evidence>
<dbReference type="InterPro" id="IPR005586">
    <property type="entry name" value="ABC_trans_aux"/>
</dbReference>
<feature type="domain" description="ABC-type transport auxiliary lipoprotein component" evidence="2">
    <location>
        <begin position="90"/>
        <end position="249"/>
    </location>
</feature>
<sequence length="256" mass="26894">MVAGGVDSGGSAAQEGAGRNFVLSGGRPGKPGRVNGLTVTRVTNGIAPGAQHARRGWRTGLRAALFAGIALGVSSCALVGGKPKPLDTFDLSAVQPSQSGPRVVRKQVLVNEPVALKALDGENIMLRPAPGEIAYLGGAQWSDRLPKVIQARLIESFQRSGRIRGIGRPGEGLAIDYQMITDVRSFEVLLDGGAPRARVALAVRLLNDRRGVVARQKVFEAEAPLAGRSNGDYVRALDAAFNDVSSQIVDWVLGTI</sequence>
<reference evidence="3 4" key="1">
    <citation type="submission" date="2017-10" db="EMBL/GenBank/DDBJ databases">
        <title>Sedimentibacterium mangrovi gen. nov., sp. nov., a novel member of family Phyllobacteriacea isolated from mangrove sediment.</title>
        <authorList>
            <person name="Liao H."/>
            <person name="Tian Y."/>
        </authorList>
    </citation>
    <scope>NUCLEOTIDE SEQUENCE [LARGE SCALE GENOMIC DNA]</scope>
    <source>
        <strain evidence="3 4">X9-2-2</strain>
    </source>
</reference>
<accession>A0A2G1QM36</accession>
<dbReference type="Proteomes" id="UP000221168">
    <property type="component" value="Unassembled WGS sequence"/>
</dbReference>
<organism evidence="3 4">
    <name type="scientific">Zhengella mangrovi</name>
    <dbReference type="NCBI Taxonomy" id="1982044"/>
    <lineage>
        <taxon>Bacteria</taxon>
        <taxon>Pseudomonadati</taxon>
        <taxon>Pseudomonadota</taxon>
        <taxon>Alphaproteobacteria</taxon>
        <taxon>Hyphomicrobiales</taxon>
        <taxon>Notoacmeibacteraceae</taxon>
        <taxon>Zhengella</taxon>
    </lineage>
</organism>
<dbReference type="Pfam" id="PF03886">
    <property type="entry name" value="ABC_trans_aux"/>
    <property type="match status" value="1"/>
</dbReference>
<dbReference type="SUPFAM" id="SSF159594">
    <property type="entry name" value="XCC0632-like"/>
    <property type="match status" value="1"/>
</dbReference>
<evidence type="ECO:0000313" key="3">
    <source>
        <dbReference type="EMBL" id="PHP66595.1"/>
    </source>
</evidence>
<proteinExistence type="predicted"/>
<gene>
    <name evidence="3" type="ORF">CSC94_12985</name>
</gene>
<evidence type="ECO:0000259" key="2">
    <source>
        <dbReference type="Pfam" id="PF03886"/>
    </source>
</evidence>
<feature type="compositionally biased region" description="Low complexity" evidence="1">
    <location>
        <begin position="1"/>
        <end position="13"/>
    </location>
</feature>
<dbReference type="Gene3D" id="3.40.50.10610">
    <property type="entry name" value="ABC-type transport auxiliary lipoprotein component"/>
    <property type="match status" value="1"/>
</dbReference>
<keyword evidence="4" id="KW-1185">Reference proteome</keyword>
<protein>
    <submittedName>
        <fullName evidence="3">ABC transporter</fullName>
    </submittedName>
</protein>
<dbReference type="AlphaFoldDB" id="A0A2G1QM36"/>
<dbReference type="EMBL" id="PDVP01000007">
    <property type="protein sequence ID" value="PHP66595.1"/>
    <property type="molecule type" value="Genomic_DNA"/>
</dbReference>
<comment type="caution">
    <text evidence="3">The sequence shown here is derived from an EMBL/GenBank/DDBJ whole genome shotgun (WGS) entry which is preliminary data.</text>
</comment>
<dbReference type="OrthoDB" id="9808689at2"/>
<feature type="region of interest" description="Disordered" evidence="1">
    <location>
        <begin position="1"/>
        <end position="34"/>
    </location>
</feature>
<evidence type="ECO:0000256" key="1">
    <source>
        <dbReference type="SAM" id="MobiDB-lite"/>
    </source>
</evidence>